<keyword evidence="19" id="KW-0325">Glycoprotein</keyword>
<dbReference type="InterPro" id="IPR039808">
    <property type="entry name" value="Cadherin"/>
</dbReference>
<dbReference type="InterPro" id="IPR015919">
    <property type="entry name" value="Cadherin-like_sf"/>
</dbReference>
<dbReference type="Ensembl" id="ENSORLT00020034892.1">
    <property type="protein sequence ID" value="ENSORLP00020018775.1"/>
    <property type="gene ID" value="ENSORLG00020019881.1"/>
</dbReference>
<dbReference type="PRINTS" id="PR00205">
    <property type="entry name" value="CADHERIN"/>
</dbReference>
<keyword evidence="17" id="KW-0333">Golgi apparatus</keyword>
<dbReference type="GO" id="GO:0005768">
    <property type="term" value="C:endosome"/>
    <property type="evidence" value="ECO:0007669"/>
    <property type="project" value="UniProtKB-SubCell"/>
</dbReference>
<evidence type="ECO:0000313" key="28">
    <source>
        <dbReference type="Proteomes" id="UP000265180"/>
    </source>
</evidence>
<dbReference type="FunFam" id="2.60.40.60:FF:000022">
    <property type="entry name" value="Cadherin 2"/>
    <property type="match status" value="1"/>
</dbReference>
<keyword evidence="13 21" id="KW-0106">Calcium</keyword>
<dbReference type="Gene3D" id="2.60.40.60">
    <property type="entry name" value="Cadherins"/>
    <property type="match status" value="5"/>
</dbReference>
<keyword evidence="18 25" id="KW-0472">Membrane</keyword>
<feature type="domain" description="Cadherin" evidence="26">
    <location>
        <begin position="556"/>
        <end position="665"/>
    </location>
</feature>
<evidence type="ECO:0000256" key="16">
    <source>
        <dbReference type="ARBA" id="ARBA00022989"/>
    </source>
</evidence>
<dbReference type="InterPro" id="IPR020894">
    <property type="entry name" value="Cadherin_CS"/>
</dbReference>
<dbReference type="FunFam" id="2.60.40.60:FF:000095">
    <property type="entry name" value="Cadherin 13"/>
    <property type="match status" value="1"/>
</dbReference>
<keyword evidence="12" id="KW-0967">Endosome</keyword>
<evidence type="ECO:0000259" key="26">
    <source>
        <dbReference type="PROSITE" id="PS50268"/>
    </source>
</evidence>
<evidence type="ECO:0000256" key="17">
    <source>
        <dbReference type="ARBA" id="ARBA00023034"/>
    </source>
</evidence>
<keyword evidence="9" id="KW-0479">Metal-binding</keyword>
<dbReference type="GO" id="GO:0005509">
    <property type="term" value="F:calcium ion binding"/>
    <property type="evidence" value="ECO:0007669"/>
    <property type="project" value="UniProtKB-UniRule"/>
</dbReference>
<feature type="domain" description="Cadherin" evidence="26">
    <location>
        <begin position="364"/>
        <end position="446"/>
    </location>
</feature>
<evidence type="ECO:0000256" key="12">
    <source>
        <dbReference type="ARBA" id="ARBA00022753"/>
    </source>
</evidence>
<evidence type="ECO:0000256" key="19">
    <source>
        <dbReference type="ARBA" id="ARBA00023180"/>
    </source>
</evidence>
<dbReference type="GO" id="GO:0007498">
    <property type="term" value="P:mesoderm development"/>
    <property type="evidence" value="ECO:0007669"/>
    <property type="project" value="UniProtKB-ARBA"/>
</dbReference>
<keyword evidence="15" id="KW-0965">Cell junction</keyword>
<dbReference type="GO" id="GO:0007156">
    <property type="term" value="P:homophilic cell adhesion via plasma membrane adhesion molecules"/>
    <property type="evidence" value="ECO:0007669"/>
    <property type="project" value="InterPro"/>
</dbReference>
<dbReference type="GO" id="GO:0001764">
    <property type="term" value="P:neuron migration"/>
    <property type="evidence" value="ECO:0007669"/>
    <property type="project" value="UniProtKB-ARBA"/>
</dbReference>
<evidence type="ECO:0000256" key="25">
    <source>
        <dbReference type="SAM" id="Phobius"/>
    </source>
</evidence>
<feature type="domain" description="Cadherin" evidence="26">
    <location>
        <begin position="666"/>
        <end position="768"/>
    </location>
</feature>
<dbReference type="FunFam" id="2.60.40.60:FF:000011">
    <property type="entry name" value="Cadherin 1"/>
    <property type="match status" value="1"/>
</dbReference>
<evidence type="ECO:0000256" key="10">
    <source>
        <dbReference type="ARBA" id="ARBA00022729"/>
    </source>
</evidence>
<evidence type="ECO:0000256" key="18">
    <source>
        <dbReference type="ARBA" id="ARBA00023136"/>
    </source>
</evidence>
<dbReference type="Pfam" id="PF00028">
    <property type="entry name" value="Cadherin"/>
    <property type="match status" value="4"/>
</dbReference>
<feature type="region of interest" description="Disordered" evidence="24">
    <location>
        <begin position="272"/>
        <end position="303"/>
    </location>
</feature>
<reference evidence="27" key="4">
    <citation type="submission" date="2025-09" db="UniProtKB">
        <authorList>
            <consortium name="Ensembl"/>
        </authorList>
    </citation>
    <scope>IDENTIFICATION</scope>
    <source>
        <strain evidence="27">HNI</strain>
    </source>
</reference>
<keyword evidence="10" id="KW-0732">Signal</keyword>
<feature type="domain" description="Cadherin" evidence="26">
    <location>
        <begin position="447"/>
        <end position="558"/>
    </location>
</feature>
<evidence type="ECO:0000256" key="6">
    <source>
        <dbReference type="ARBA" id="ARBA00022475"/>
    </source>
</evidence>
<dbReference type="GO" id="GO:0007398">
    <property type="term" value="P:ectoderm development"/>
    <property type="evidence" value="ECO:0007669"/>
    <property type="project" value="UniProtKB-ARBA"/>
</dbReference>
<evidence type="ECO:0000256" key="14">
    <source>
        <dbReference type="ARBA" id="ARBA00022889"/>
    </source>
</evidence>
<keyword evidence="11" id="KW-0677">Repeat</keyword>
<dbReference type="GO" id="GO:0005794">
    <property type="term" value="C:Golgi apparatus"/>
    <property type="evidence" value="ECO:0007669"/>
    <property type="project" value="UniProtKB-SubCell"/>
</dbReference>
<evidence type="ECO:0000256" key="23">
    <source>
        <dbReference type="RuleBase" id="RU004357"/>
    </source>
</evidence>
<dbReference type="Gene3D" id="4.10.900.10">
    <property type="entry name" value="TCF3-CBD (Catenin binding domain)"/>
    <property type="match status" value="1"/>
</dbReference>
<dbReference type="PANTHER" id="PTHR24027:SF319">
    <property type="entry name" value="CADHERIN-1"/>
    <property type="match status" value="1"/>
</dbReference>
<dbReference type="GO" id="GO:0034332">
    <property type="term" value="P:adherens junction organization"/>
    <property type="evidence" value="ECO:0007669"/>
    <property type="project" value="UniProtKB-ARBA"/>
</dbReference>
<dbReference type="FunFam" id="4.10.900.10:FF:000001">
    <property type="entry name" value="Cadherin 2"/>
    <property type="match status" value="1"/>
</dbReference>
<dbReference type="SMART" id="SM00112">
    <property type="entry name" value="CA"/>
    <property type="match status" value="4"/>
</dbReference>
<evidence type="ECO:0000256" key="21">
    <source>
        <dbReference type="PROSITE-ProRule" id="PRU00043"/>
    </source>
</evidence>
<evidence type="ECO:0000256" key="3">
    <source>
        <dbReference type="ARBA" id="ARBA00004496"/>
    </source>
</evidence>
<evidence type="ECO:0000256" key="13">
    <source>
        <dbReference type="ARBA" id="ARBA00022837"/>
    </source>
</evidence>
<dbReference type="CDD" id="cd11304">
    <property type="entry name" value="Cadherin_repeat"/>
    <property type="match status" value="3"/>
</dbReference>
<dbReference type="InterPro" id="IPR027397">
    <property type="entry name" value="Catenin-bd_sf"/>
</dbReference>
<keyword evidence="16 25" id="KW-1133">Transmembrane helix</keyword>
<sequence>MVGTHPPVPLLKEGNHHPCLPVQWYGSRPPRDAAETCQPRHSHSIQRLEVLRADFIHPRGLATEELVDYFSDFSPGNGQPHPKILTLHFFKRRRVSWIEEILEVLLPPPDNVPSRSQQLPTCTENGACGELLSPPESPDGLPEFLRGQPIVLLHGLTELLPGPSFRLRNSPGRSSLRLPVPVSCLWSPAGQPGLVGLLLQLDGIPYFRCPPPGSGVTAATGTRDLATTAPSSSRDNGGGKHGPLGLNVPNLPRYLFEVLPDVGVKDFPDGGLSQTFPADPHSTFGSSKSFRPPSPPANPTHHQVVIGGQLRPSLHPRHPDLAVLYFPKSSNGLRRRKRDWVVPPINHPENHNGPFPYKMVQIRSNEDQVKKIHYSITGPGATEDPVGLFTMDKDTGDLYVHRRLDREKQAHYTLFAHADSAGSSKAEDPMEIIINIIDMNDNKPIFEQTSYVAEVAESSPKGTTVIQVKATDADEPGNDNSIIRYTILSQEPNLPSDSMFAINIFNGAIMVEGVGLDREKYPEYTLEIQAADMKGEGLTGRTAVVLKVTDSNDNPPDFTYQGSVDENAVGVQVVKMSVTDEDEPNTPAWNAKFKIVRGDPDKLFSIETGSNKQEGIIKTRLDFEKSRKHTLEVIVENDVPFAIPLITSTATVVVTVKDVNEPPIFKEKEMTVQKREDLPVYSVIFKSEAEDPDFARENTVKYKIIDDPENWLKVDEDSGLVKVKSLMDRESPNVKENKYTVLVDSVPATGTGTLIIILEDVNDNAPAIVERETQVCVCFLYNISVMFFFKMSAESGNNAQVETKCPSLFCSVETGIELFLKSAIPEGKYKVVLTVSDRGNLGQASSINVEVCTCLENGICSLARTGGKEEMSPYIWGILGALLLLLVIAVLGLYAYNKRQKKGEIGEPFEEDIIRDSLYHYAEEGGGEDDQNFDLSVLHYGLDNKPDVLRSDMMPLTMSRPTYRTLPANPDQIDNFIEDNLKAADEDPTAPPYDSLLVFDYEGGGSDAGSLSSLNSSNSGDQDYNCLTEWGPRFKKLADMYGGGEDDDDML</sequence>
<name>A0A3P9LDJ0_ORYLA</name>
<dbReference type="AlphaFoldDB" id="A0A3P9LDJ0"/>
<reference evidence="27 28" key="2">
    <citation type="submission" date="2017-04" db="EMBL/GenBank/DDBJ databases">
        <title>CpG methylation of centromeres and impact of large insertions on vertebrate speciation.</title>
        <authorList>
            <person name="Ichikawa K."/>
            <person name="Yoshimura J."/>
            <person name="Morishita S."/>
        </authorList>
    </citation>
    <scope>NUCLEOTIDE SEQUENCE</scope>
    <source>
        <strain evidence="27 28">HNI</strain>
    </source>
</reference>
<dbReference type="GO" id="GO:0001841">
    <property type="term" value="P:neural tube formation"/>
    <property type="evidence" value="ECO:0007669"/>
    <property type="project" value="UniProtKB-ARBA"/>
</dbReference>
<evidence type="ECO:0000313" key="27">
    <source>
        <dbReference type="Ensembl" id="ENSORLP00020018775.1"/>
    </source>
</evidence>
<comment type="subcellular location">
    <subcellularLocation>
        <location evidence="4">Cell junction</location>
        <location evidence="4">Adherens junction</location>
    </subcellularLocation>
    <subcellularLocation>
        <location evidence="2 22">Cell membrane</location>
        <topology evidence="2 22">Single-pass type I membrane protein</topology>
    </subcellularLocation>
    <subcellularLocation>
        <location evidence="3">Cytoplasm</location>
    </subcellularLocation>
    <subcellularLocation>
        <location evidence="1">Endosome</location>
    </subcellularLocation>
    <subcellularLocation>
        <location evidence="5">Golgi apparatus</location>
        <location evidence="5">trans-Golgi network</location>
    </subcellularLocation>
</comment>
<evidence type="ECO:0000256" key="1">
    <source>
        <dbReference type="ARBA" id="ARBA00004177"/>
    </source>
</evidence>
<keyword evidence="7" id="KW-0963">Cytoplasm</keyword>
<dbReference type="Proteomes" id="UP000265180">
    <property type="component" value="Chromosome 15"/>
</dbReference>
<keyword evidence="14 22" id="KW-0130">Cell adhesion</keyword>
<dbReference type="FunFam" id="2.60.40.60:FF:000019">
    <property type="entry name" value="Cadherin 2"/>
    <property type="match status" value="1"/>
</dbReference>
<dbReference type="PROSITE" id="PS00232">
    <property type="entry name" value="CADHERIN_1"/>
    <property type="match status" value="3"/>
</dbReference>
<dbReference type="InterPro" id="IPR000233">
    <property type="entry name" value="Cadherin_Y-type_LIR"/>
</dbReference>
<evidence type="ECO:0000256" key="15">
    <source>
        <dbReference type="ARBA" id="ARBA00022949"/>
    </source>
</evidence>
<dbReference type="SUPFAM" id="SSF49313">
    <property type="entry name" value="Cadherin-like"/>
    <property type="match status" value="4"/>
</dbReference>
<evidence type="ECO:0000256" key="2">
    <source>
        <dbReference type="ARBA" id="ARBA00004251"/>
    </source>
</evidence>
<protein>
    <recommendedName>
        <fullName evidence="20">Cadherin-1</fullName>
    </recommendedName>
</protein>
<dbReference type="PANTHER" id="PTHR24027">
    <property type="entry name" value="CADHERIN-23"/>
    <property type="match status" value="1"/>
</dbReference>
<evidence type="ECO:0000256" key="8">
    <source>
        <dbReference type="ARBA" id="ARBA00022692"/>
    </source>
</evidence>
<evidence type="ECO:0000256" key="11">
    <source>
        <dbReference type="ARBA" id="ARBA00022737"/>
    </source>
</evidence>
<proteinExistence type="predicted"/>
<comment type="function">
    <text evidence="23">Cadherins are calcium-dependent cell adhesion proteins.</text>
</comment>
<evidence type="ECO:0000256" key="9">
    <source>
        <dbReference type="ARBA" id="ARBA00022723"/>
    </source>
</evidence>
<reference key="1">
    <citation type="journal article" date="2007" name="Nature">
        <title>The medaka draft genome and insights into vertebrate genome evolution.</title>
        <authorList>
            <person name="Kasahara M."/>
            <person name="Naruse K."/>
            <person name="Sasaki S."/>
            <person name="Nakatani Y."/>
            <person name="Qu W."/>
            <person name="Ahsan B."/>
            <person name="Yamada T."/>
            <person name="Nagayasu Y."/>
            <person name="Doi K."/>
            <person name="Kasai Y."/>
            <person name="Jindo T."/>
            <person name="Kobayashi D."/>
            <person name="Shimada A."/>
            <person name="Toyoda A."/>
            <person name="Kuroki Y."/>
            <person name="Fujiyama A."/>
            <person name="Sasaki T."/>
            <person name="Shimizu A."/>
            <person name="Asakawa S."/>
            <person name="Shimizu N."/>
            <person name="Hashimoto S."/>
            <person name="Yang J."/>
            <person name="Lee Y."/>
            <person name="Matsushima K."/>
            <person name="Sugano S."/>
            <person name="Sakaizumi M."/>
            <person name="Narita T."/>
            <person name="Ohishi K."/>
            <person name="Haga S."/>
            <person name="Ohta F."/>
            <person name="Nomoto H."/>
            <person name="Nogata K."/>
            <person name="Morishita T."/>
            <person name="Endo T."/>
            <person name="Shin-I T."/>
            <person name="Takeda H."/>
            <person name="Morishita S."/>
            <person name="Kohara Y."/>
        </authorList>
    </citation>
    <scope>NUCLEOTIDE SEQUENCE [LARGE SCALE GENOMIC DNA]</scope>
    <source>
        <strain>Hd-rR</strain>
    </source>
</reference>
<evidence type="ECO:0000256" key="22">
    <source>
        <dbReference type="RuleBase" id="RU003318"/>
    </source>
</evidence>
<reference evidence="27" key="3">
    <citation type="submission" date="2025-08" db="UniProtKB">
        <authorList>
            <consortium name="Ensembl"/>
        </authorList>
    </citation>
    <scope>IDENTIFICATION</scope>
    <source>
        <strain evidence="27">HNI</strain>
    </source>
</reference>
<keyword evidence="6" id="KW-1003">Cell membrane</keyword>
<dbReference type="GO" id="GO:0030010">
    <property type="term" value="P:establishment of cell polarity"/>
    <property type="evidence" value="ECO:0007669"/>
    <property type="project" value="UniProtKB-ARBA"/>
</dbReference>
<dbReference type="GO" id="GO:0042074">
    <property type="term" value="P:cell migration involved in gastrulation"/>
    <property type="evidence" value="ECO:0007669"/>
    <property type="project" value="UniProtKB-ARBA"/>
</dbReference>
<evidence type="ECO:0000256" key="24">
    <source>
        <dbReference type="SAM" id="MobiDB-lite"/>
    </source>
</evidence>
<dbReference type="GO" id="GO:0005912">
    <property type="term" value="C:adherens junction"/>
    <property type="evidence" value="ECO:0007669"/>
    <property type="project" value="UniProtKB-SubCell"/>
</dbReference>
<accession>A0A3P9LDJ0</accession>
<evidence type="ECO:0000256" key="5">
    <source>
        <dbReference type="ARBA" id="ARBA00004601"/>
    </source>
</evidence>
<dbReference type="PROSITE" id="PS50268">
    <property type="entry name" value="CADHERIN_2"/>
    <property type="match status" value="4"/>
</dbReference>
<keyword evidence="8 22" id="KW-0812">Transmembrane</keyword>
<organism evidence="27 28">
    <name type="scientific">Oryzias latipes</name>
    <name type="common">Japanese rice fish</name>
    <name type="synonym">Japanese killifish</name>
    <dbReference type="NCBI Taxonomy" id="8090"/>
    <lineage>
        <taxon>Eukaryota</taxon>
        <taxon>Metazoa</taxon>
        <taxon>Chordata</taxon>
        <taxon>Craniata</taxon>
        <taxon>Vertebrata</taxon>
        <taxon>Euteleostomi</taxon>
        <taxon>Actinopterygii</taxon>
        <taxon>Neopterygii</taxon>
        <taxon>Teleostei</taxon>
        <taxon>Neoteleostei</taxon>
        <taxon>Acanthomorphata</taxon>
        <taxon>Ovalentaria</taxon>
        <taxon>Atherinomorphae</taxon>
        <taxon>Beloniformes</taxon>
        <taxon>Adrianichthyidae</taxon>
        <taxon>Oryziinae</taxon>
        <taxon>Oryzias</taxon>
    </lineage>
</organism>
<feature type="transmembrane region" description="Helical" evidence="25">
    <location>
        <begin position="874"/>
        <end position="896"/>
    </location>
</feature>
<evidence type="ECO:0000256" key="4">
    <source>
        <dbReference type="ARBA" id="ARBA00004536"/>
    </source>
</evidence>
<dbReference type="InterPro" id="IPR002126">
    <property type="entry name" value="Cadherin-like_dom"/>
</dbReference>
<dbReference type="GO" id="GO:0060027">
    <property type="term" value="P:convergent extension involved in gastrulation"/>
    <property type="evidence" value="ECO:0007669"/>
    <property type="project" value="UniProtKB-ARBA"/>
</dbReference>
<evidence type="ECO:0000256" key="7">
    <source>
        <dbReference type="ARBA" id="ARBA00022490"/>
    </source>
</evidence>
<evidence type="ECO:0000256" key="20">
    <source>
        <dbReference type="ARBA" id="ARBA00023893"/>
    </source>
</evidence>
<dbReference type="GO" id="GO:0016342">
    <property type="term" value="C:catenin complex"/>
    <property type="evidence" value="ECO:0007669"/>
    <property type="project" value="UniProtKB-ARBA"/>
</dbReference>
<dbReference type="Pfam" id="PF01049">
    <property type="entry name" value="CADH_Y-type_LIR"/>
    <property type="match status" value="1"/>
</dbReference>